<dbReference type="GO" id="GO:0006508">
    <property type="term" value="P:proteolysis"/>
    <property type="evidence" value="ECO:0007669"/>
    <property type="project" value="UniProtKB-KW"/>
</dbReference>
<protein>
    <recommendedName>
        <fullName evidence="7">Aspartic proteinase Asp1</fullName>
    </recommendedName>
    <alternativeName>
        <fullName evidence="8">Nucellin-like protein</fullName>
    </alternativeName>
</protein>
<dbReference type="InterPro" id="IPR021109">
    <property type="entry name" value="Peptidase_aspartic_dom_sf"/>
</dbReference>
<evidence type="ECO:0000256" key="3">
    <source>
        <dbReference type="ARBA" id="ARBA00022729"/>
    </source>
</evidence>
<evidence type="ECO:0000256" key="1">
    <source>
        <dbReference type="ARBA" id="ARBA00007447"/>
    </source>
</evidence>
<dbReference type="Pfam" id="PF14543">
    <property type="entry name" value="TAXi_N"/>
    <property type="match status" value="1"/>
</dbReference>
<keyword evidence="2 10" id="KW-0645">Protease</keyword>
<accession>A0AAE1JZ91</accession>
<proteinExistence type="inferred from homology"/>
<dbReference type="FunFam" id="2.40.70.10:FF:000027">
    <property type="entry name" value="Aspartic proteinase Asp1 isoform A"/>
    <property type="match status" value="1"/>
</dbReference>
<reference evidence="12" key="1">
    <citation type="submission" date="2023-10" db="EMBL/GenBank/DDBJ databases">
        <title>Chromosome-level genome of the transformable northern wattle, Acacia crassicarpa.</title>
        <authorList>
            <person name="Massaro I."/>
            <person name="Sinha N.R."/>
            <person name="Poethig S."/>
            <person name="Leichty A.R."/>
        </authorList>
    </citation>
    <scope>NUCLEOTIDE SEQUENCE</scope>
    <source>
        <strain evidence="12">Acra3RX</strain>
        <tissue evidence="12">Leaf</tissue>
    </source>
</reference>
<dbReference type="PRINTS" id="PR00792">
    <property type="entry name" value="PEPSIN"/>
</dbReference>
<dbReference type="Proteomes" id="UP001293593">
    <property type="component" value="Unassembled WGS sequence"/>
</dbReference>
<evidence type="ECO:0000313" key="13">
    <source>
        <dbReference type="Proteomes" id="UP001293593"/>
    </source>
</evidence>
<evidence type="ECO:0000256" key="4">
    <source>
        <dbReference type="ARBA" id="ARBA00022737"/>
    </source>
</evidence>
<dbReference type="PROSITE" id="PS51767">
    <property type="entry name" value="PEPTIDASE_A1"/>
    <property type="match status" value="1"/>
</dbReference>
<keyword evidence="4" id="KW-0677">Repeat</keyword>
<dbReference type="PANTHER" id="PTHR13683:SF227">
    <property type="entry name" value="EUKARYOTIC ASPARTYL PROTEASE FAMILY PROTEIN"/>
    <property type="match status" value="1"/>
</dbReference>
<name>A0AAE1JZ91_9FABA</name>
<dbReference type="InterPro" id="IPR032861">
    <property type="entry name" value="TAXi_N"/>
</dbReference>
<comment type="caution">
    <text evidence="12">The sequence shown here is derived from an EMBL/GenBank/DDBJ whole genome shotgun (WGS) entry which is preliminary data.</text>
</comment>
<dbReference type="SUPFAM" id="SSF50630">
    <property type="entry name" value="Acid proteases"/>
    <property type="match status" value="1"/>
</dbReference>
<dbReference type="Gene3D" id="2.40.70.10">
    <property type="entry name" value="Acid Proteases"/>
    <property type="match status" value="2"/>
</dbReference>
<dbReference type="InterPro" id="IPR032799">
    <property type="entry name" value="TAXi_C"/>
</dbReference>
<keyword evidence="5 10" id="KW-0064">Aspartyl protease</keyword>
<dbReference type="PANTHER" id="PTHR13683">
    <property type="entry name" value="ASPARTYL PROTEASES"/>
    <property type="match status" value="1"/>
</dbReference>
<sequence length="424" mass="45401">MVVVMDVKCRGIAMTLLFFLGFSAIFPLCFSDVNLPSLTHKLLPLISKNRIGSSVVFPVQGNVYPLGYYSVSLNIGNPPKAYDLDVDSGSDLTWVQCNAPCKGCTKPPSQQYRPNKNLVPCGDQLCGGVQSSPSHHCQSPNDQCDYEVEYADHGSSMGVLVRDVIPLRLTNGSVLGPRLAFGCGYDQTYSGPTSPPSAGVLGLGNGKSGLLSQLTSMGLIRNVVGHCLSGRGGGFLFFGDHLVPSSGVSWTPILPGSSVKHYVSGPADLLFNAKPTSVKGLQVIFDSGSSYTYFNSNAYQAILNTIVGDLKGKQLSGATTDHSLPVCWKGTKPFKSLRDVANLFKPLTLSFTRTKNVQLQLPPSSYLILTKYGNVCLGILNGSGAGLGNLNIIGDISLQDKMVIYDNEKRQIGWTPANCDRHPK</sequence>
<feature type="active site" evidence="9">
    <location>
        <position position="87"/>
    </location>
</feature>
<dbReference type="InterPro" id="IPR033121">
    <property type="entry name" value="PEPTIDASE_A1"/>
</dbReference>
<feature type="domain" description="Peptidase A1" evidence="11">
    <location>
        <begin position="69"/>
        <end position="415"/>
    </location>
</feature>
<evidence type="ECO:0000256" key="10">
    <source>
        <dbReference type="RuleBase" id="RU000454"/>
    </source>
</evidence>
<evidence type="ECO:0000256" key="8">
    <source>
        <dbReference type="ARBA" id="ARBA00077656"/>
    </source>
</evidence>
<evidence type="ECO:0000259" key="11">
    <source>
        <dbReference type="PROSITE" id="PS51767"/>
    </source>
</evidence>
<dbReference type="Pfam" id="PF14541">
    <property type="entry name" value="TAXi_C"/>
    <property type="match status" value="1"/>
</dbReference>
<dbReference type="PROSITE" id="PS00141">
    <property type="entry name" value="ASP_PROTEASE"/>
    <property type="match status" value="2"/>
</dbReference>
<evidence type="ECO:0000256" key="2">
    <source>
        <dbReference type="ARBA" id="ARBA00022670"/>
    </source>
</evidence>
<keyword evidence="13" id="KW-1185">Reference proteome</keyword>
<evidence type="ECO:0000256" key="6">
    <source>
        <dbReference type="ARBA" id="ARBA00022801"/>
    </source>
</evidence>
<dbReference type="InterPro" id="IPR001461">
    <property type="entry name" value="Aspartic_peptidase_A1"/>
</dbReference>
<organism evidence="12 13">
    <name type="scientific">Acacia crassicarpa</name>
    <name type="common">northern wattle</name>
    <dbReference type="NCBI Taxonomy" id="499986"/>
    <lineage>
        <taxon>Eukaryota</taxon>
        <taxon>Viridiplantae</taxon>
        <taxon>Streptophyta</taxon>
        <taxon>Embryophyta</taxon>
        <taxon>Tracheophyta</taxon>
        <taxon>Spermatophyta</taxon>
        <taxon>Magnoliopsida</taxon>
        <taxon>eudicotyledons</taxon>
        <taxon>Gunneridae</taxon>
        <taxon>Pentapetalae</taxon>
        <taxon>rosids</taxon>
        <taxon>fabids</taxon>
        <taxon>Fabales</taxon>
        <taxon>Fabaceae</taxon>
        <taxon>Caesalpinioideae</taxon>
        <taxon>mimosoid clade</taxon>
        <taxon>Acacieae</taxon>
        <taxon>Acacia</taxon>
    </lineage>
</organism>
<dbReference type="GO" id="GO:0004190">
    <property type="term" value="F:aspartic-type endopeptidase activity"/>
    <property type="evidence" value="ECO:0007669"/>
    <property type="project" value="UniProtKB-KW"/>
</dbReference>
<keyword evidence="6 10" id="KW-0378">Hydrolase</keyword>
<keyword evidence="3" id="KW-0732">Signal</keyword>
<feature type="active site" evidence="9">
    <location>
        <position position="286"/>
    </location>
</feature>
<evidence type="ECO:0000256" key="9">
    <source>
        <dbReference type="PIRSR" id="PIRSR601461-1"/>
    </source>
</evidence>
<dbReference type="AlphaFoldDB" id="A0AAE1JZ91"/>
<gene>
    <name evidence="12" type="ORF">QN277_014835</name>
</gene>
<comment type="similarity">
    <text evidence="1 10">Belongs to the peptidase A1 family.</text>
</comment>
<dbReference type="EMBL" id="JAWXYG010000003">
    <property type="protein sequence ID" value="KAK4276718.1"/>
    <property type="molecule type" value="Genomic_DNA"/>
</dbReference>
<evidence type="ECO:0000256" key="5">
    <source>
        <dbReference type="ARBA" id="ARBA00022750"/>
    </source>
</evidence>
<dbReference type="FunFam" id="2.40.70.10:FF:000015">
    <property type="entry name" value="Aspartyl protease family protein"/>
    <property type="match status" value="1"/>
</dbReference>
<evidence type="ECO:0000256" key="7">
    <source>
        <dbReference type="ARBA" id="ARBA00068871"/>
    </source>
</evidence>
<dbReference type="InterPro" id="IPR001969">
    <property type="entry name" value="Aspartic_peptidase_AS"/>
</dbReference>
<evidence type="ECO:0000313" key="12">
    <source>
        <dbReference type="EMBL" id="KAK4276718.1"/>
    </source>
</evidence>